<reference evidence="6 7" key="1">
    <citation type="submission" date="2020-05" db="EMBL/GenBank/DDBJ databases">
        <title>MicrobeNet Type strains.</title>
        <authorList>
            <person name="Nicholson A.C."/>
        </authorList>
    </citation>
    <scope>NUCLEOTIDE SEQUENCE [LARGE SCALE GENOMIC DNA]</scope>
    <source>
        <strain evidence="6 7">JCM 3224</strain>
    </source>
</reference>
<evidence type="ECO:0000256" key="1">
    <source>
        <dbReference type="ARBA" id="ARBA00007534"/>
    </source>
</evidence>
<protein>
    <submittedName>
        <fullName evidence="6">Cutinase family protein</fullName>
    </submittedName>
</protein>
<keyword evidence="2" id="KW-0719">Serine esterase</keyword>
<dbReference type="EMBL" id="JABELX010000009">
    <property type="protein sequence ID" value="NNH72984.1"/>
    <property type="molecule type" value="Genomic_DNA"/>
</dbReference>
<dbReference type="PANTHER" id="PTHR33630">
    <property type="entry name" value="CUTINASE RV1984C-RELATED-RELATED"/>
    <property type="match status" value="1"/>
</dbReference>
<dbReference type="Proteomes" id="UP000586827">
    <property type="component" value="Unassembled WGS sequence"/>
</dbReference>
<dbReference type="PANTHER" id="PTHR33630:SF9">
    <property type="entry name" value="CUTINASE 4"/>
    <property type="match status" value="1"/>
</dbReference>
<dbReference type="SMART" id="SM01110">
    <property type="entry name" value="Cutinase"/>
    <property type="match status" value="1"/>
</dbReference>
<accession>A0A849C2U2</accession>
<comment type="caution">
    <text evidence="6">The sequence shown here is derived from an EMBL/GenBank/DDBJ whole genome shotgun (WGS) entry which is preliminary data.</text>
</comment>
<dbReference type="InterPro" id="IPR000675">
    <property type="entry name" value="Cutinase/axe"/>
</dbReference>
<evidence type="ECO:0000256" key="3">
    <source>
        <dbReference type="ARBA" id="ARBA00022801"/>
    </source>
</evidence>
<comment type="similarity">
    <text evidence="1">Belongs to the cutinase family.</text>
</comment>
<evidence type="ECO:0000313" key="6">
    <source>
        <dbReference type="EMBL" id="NNH72984.1"/>
    </source>
</evidence>
<dbReference type="Gene3D" id="3.40.50.1820">
    <property type="entry name" value="alpha/beta hydrolase"/>
    <property type="match status" value="1"/>
</dbReference>
<evidence type="ECO:0000256" key="4">
    <source>
        <dbReference type="ARBA" id="ARBA00023157"/>
    </source>
</evidence>
<keyword evidence="3" id="KW-0378">Hydrolase</keyword>
<dbReference type="GO" id="GO:0052689">
    <property type="term" value="F:carboxylic ester hydrolase activity"/>
    <property type="evidence" value="ECO:0007669"/>
    <property type="project" value="UniProtKB-KW"/>
</dbReference>
<evidence type="ECO:0000256" key="2">
    <source>
        <dbReference type="ARBA" id="ARBA00022487"/>
    </source>
</evidence>
<evidence type="ECO:0000256" key="5">
    <source>
        <dbReference type="SAM" id="MobiDB-lite"/>
    </source>
</evidence>
<organism evidence="6 7">
    <name type="scientific">Nocardia uniformis</name>
    <dbReference type="NCBI Taxonomy" id="53432"/>
    <lineage>
        <taxon>Bacteria</taxon>
        <taxon>Bacillati</taxon>
        <taxon>Actinomycetota</taxon>
        <taxon>Actinomycetes</taxon>
        <taxon>Mycobacteriales</taxon>
        <taxon>Nocardiaceae</taxon>
        <taxon>Nocardia</taxon>
    </lineage>
</organism>
<keyword evidence="7" id="KW-1185">Reference proteome</keyword>
<dbReference type="Pfam" id="PF01083">
    <property type="entry name" value="Cutinase"/>
    <property type="match status" value="1"/>
</dbReference>
<dbReference type="SUPFAM" id="SSF53474">
    <property type="entry name" value="alpha/beta-Hydrolases"/>
    <property type="match status" value="1"/>
</dbReference>
<keyword evidence="4" id="KW-1015">Disulfide bond</keyword>
<dbReference type="AlphaFoldDB" id="A0A849C2U2"/>
<proteinExistence type="inferred from homology"/>
<sequence>MMRPLMVRAGGKADRLYVAYPAGFGGATAGSAEPYSASVSTGLQNLRDMASEQLRRCPGSYLAIVGFSQGSHIASMFAQEIGRGGSAVSADRIAAVALFADPTRNPDSSLFPGAPGKSAPDPAPGTSGNAVQALAPLSQPEASGGGIGPQRDIASNFGSLTGRVASWCATGDLACDAPSGAPILRVVTNLVGQSDLSDPLKALQSVSEALAFTAFKTSVTVVNEDVSGTSLASLSLNPQKSLSERVAEASDPRTTVDADAGVQALFKVATIGLNAVTTLAQTLLTPSNIAELVSVGLANPGAAIALFGQKLAAAIPEVIPPATTSRLVQQAFDAIEQNVTDNQELLDLATWTKFSDTIARHVSYQTAPTSSGTTATAATVDWLTAVADDIAAANGGGAR</sequence>
<feature type="region of interest" description="Disordered" evidence="5">
    <location>
        <begin position="107"/>
        <end position="130"/>
    </location>
</feature>
<name>A0A849C2U2_9NOCA</name>
<evidence type="ECO:0000313" key="7">
    <source>
        <dbReference type="Proteomes" id="UP000586827"/>
    </source>
</evidence>
<gene>
    <name evidence="6" type="ORF">HLB23_24510</name>
</gene>
<dbReference type="InterPro" id="IPR029058">
    <property type="entry name" value="AB_hydrolase_fold"/>
</dbReference>